<dbReference type="PANTHER" id="PTHR43841:SF1">
    <property type="entry name" value="3-HYDROXYACYL-THIOESTER DEHYDRATASE X"/>
    <property type="match status" value="1"/>
</dbReference>
<organism evidence="4 5">
    <name type="scientific">Streptomyces lavendulocolor</name>
    <dbReference type="NCBI Taxonomy" id="67316"/>
    <lineage>
        <taxon>Bacteria</taxon>
        <taxon>Bacillati</taxon>
        <taxon>Actinomycetota</taxon>
        <taxon>Actinomycetes</taxon>
        <taxon>Kitasatosporales</taxon>
        <taxon>Streptomycetaceae</taxon>
        <taxon>Streptomyces</taxon>
    </lineage>
</organism>
<proteinExistence type="inferred from homology"/>
<dbReference type="InterPro" id="IPR029069">
    <property type="entry name" value="HotDog_dom_sf"/>
</dbReference>
<keyword evidence="5" id="KW-1185">Reference proteome</keyword>
<comment type="similarity">
    <text evidence="1">Belongs to the enoyl-CoA hydratase/isomerase family.</text>
</comment>
<dbReference type="SUPFAM" id="SSF54637">
    <property type="entry name" value="Thioesterase/thiol ester dehydrase-isomerase"/>
    <property type="match status" value="2"/>
</dbReference>
<dbReference type="Proteomes" id="UP001550378">
    <property type="component" value="Unassembled WGS sequence"/>
</dbReference>
<evidence type="ECO:0000256" key="1">
    <source>
        <dbReference type="ARBA" id="ARBA00005254"/>
    </source>
</evidence>
<sequence length="293" mass="31028">MNLPLALAAGALRSPFKRPAPGAAPAGATAPGRRLAETGVRIDPARLAAYARACGFPGRGPVPLPYPHVLAFPAALRLMAARDFPLPLLGLVHTWIEVTQHRPLHPREPLDLTVRVAGCAPHRRGTEATVTTEAHVAGEPVWESRSGYLARHRTPGAAPHPPAPHPSASHTAAPHSPAPATAPPLPARAEWHLPPGLGRQYARVSGDRNPIHLHPLTARPFGHPRPIAHGMWTFARCLAERDTDPQGVYVRAAFTAPVPLPATVTYAASGPAFQLRSGDRVHLTGTVTSAGRP</sequence>
<dbReference type="RefSeq" id="WP_359656561.1">
    <property type="nucleotide sequence ID" value="NZ_JBEXZP010000138.1"/>
</dbReference>
<feature type="compositionally biased region" description="Pro residues" evidence="2">
    <location>
        <begin position="176"/>
        <end position="186"/>
    </location>
</feature>
<feature type="domain" description="MaoC-like" evidence="3">
    <location>
        <begin position="199"/>
        <end position="267"/>
    </location>
</feature>
<accession>A0ABV2WF39</accession>
<dbReference type="Pfam" id="PF01575">
    <property type="entry name" value="MaoC_dehydratas"/>
    <property type="match status" value="1"/>
</dbReference>
<dbReference type="EMBL" id="JBEXZR010000046">
    <property type="protein sequence ID" value="MEU0711978.1"/>
    <property type="molecule type" value="Genomic_DNA"/>
</dbReference>
<reference evidence="4 5" key="1">
    <citation type="submission" date="2024-06" db="EMBL/GenBank/DDBJ databases">
        <title>The Natural Products Discovery Center: Release of the First 8490 Sequenced Strains for Exploring Actinobacteria Biosynthetic Diversity.</title>
        <authorList>
            <person name="Kalkreuter E."/>
            <person name="Kautsar S.A."/>
            <person name="Yang D."/>
            <person name="Bader C.D."/>
            <person name="Teijaro C.N."/>
            <person name="Fluegel L."/>
            <person name="Davis C.M."/>
            <person name="Simpson J.R."/>
            <person name="Lauterbach L."/>
            <person name="Steele A.D."/>
            <person name="Gui C."/>
            <person name="Meng S."/>
            <person name="Li G."/>
            <person name="Viehrig K."/>
            <person name="Ye F."/>
            <person name="Su P."/>
            <person name="Kiefer A.F."/>
            <person name="Nichols A."/>
            <person name="Cepeda A.J."/>
            <person name="Yan W."/>
            <person name="Fan B."/>
            <person name="Jiang Y."/>
            <person name="Adhikari A."/>
            <person name="Zheng C.-J."/>
            <person name="Schuster L."/>
            <person name="Cowan T.M."/>
            <person name="Smanski M.J."/>
            <person name="Chevrette M.G."/>
            <person name="De Carvalho L.P.S."/>
            <person name="Shen B."/>
        </authorList>
    </citation>
    <scope>NUCLEOTIDE SEQUENCE [LARGE SCALE GENOMIC DNA]</scope>
    <source>
        <strain evidence="4 5">NPDC006337</strain>
    </source>
</reference>
<dbReference type="Gene3D" id="3.10.129.10">
    <property type="entry name" value="Hotdog Thioesterase"/>
    <property type="match status" value="1"/>
</dbReference>
<comment type="caution">
    <text evidence="4">The sequence shown here is derived from an EMBL/GenBank/DDBJ whole genome shotgun (WGS) entry which is preliminary data.</text>
</comment>
<evidence type="ECO:0000256" key="2">
    <source>
        <dbReference type="SAM" id="MobiDB-lite"/>
    </source>
</evidence>
<name>A0ABV2WF39_9ACTN</name>
<evidence type="ECO:0000259" key="3">
    <source>
        <dbReference type="Pfam" id="PF01575"/>
    </source>
</evidence>
<evidence type="ECO:0000313" key="4">
    <source>
        <dbReference type="EMBL" id="MEU0711978.1"/>
    </source>
</evidence>
<dbReference type="PANTHER" id="PTHR43841">
    <property type="entry name" value="3-HYDROXYACYL-THIOESTER DEHYDRATASE HTDX-RELATED"/>
    <property type="match status" value="1"/>
</dbReference>
<feature type="compositionally biased region" description="Low complexity" evidence="2">
    <location>
        <begin position="166"/>
        <end position="175"/>
    </location>
</feature>
<dbReference type="InterPro" id="IPR003965">
    <property type="entry name" value="Fatty_acid_synthase"/>
</dbReference>
<protein>
    <submittedName>
        <fullName evidence="4">MaoC/PaaZ C-terminal domain-containing protein</fullName>
    </submittedName>
</protein>
<feature type="region of interest" description="Disordered" evidence="2">
    <location>
        <begin position="151"/>
        <end position="191"/>
    </location>
</feature>
<evidence type="ECO:0000313" key="5">
    <source>
        <dbReference type="Proteomes" id="UP001550378"/>
    </source>
</evidence>
<dbReference type="PRINTS" id="PR01483">
    <property type="entry name" value="FASYNTHASE"/>
</dbReference>
<gene>
    <name evidence="4" type="ORF">ABZ508_31905</name>
</gene>
<dbReference type="InterPro" id="IPR002539">
    <property type="entry name" value="MaoC-like_dom"/>
</dbReference>